<dbReference type="EMBL" id="MU001699">
    <property type="protein sequence ID" value="KAF2453152.1"/>
    <property type="molecule type" value="Genomic_DNA"/>
</dbReference>
<dbReference type="PROSITE" id="PS50157">
    <property type="entry name" value="ZINC_FINGER_C2H2_2"/>
    <property type="match status" value="1"/>
</dbReference>
<protein>
    <recommendedName>
        <fullName evidence="2">C2H2-type domain-containing protein</fullName>
    </recommendedName>
</protein>
<evidence type="ECO:0000313" key="3">
    <source>
        <dbReference type="EMBL" id="KAF2453152.1"/>
    </source>
</evidence>
<keyword evidence="1" id="KW-0862">Zinc</keyword>
<evidence type="ECO:0000259" key="2">
    <source>
        <dbReference type="PROSITE" id="PS50157"/>
    </source>
</evidence>
<dbReference type="SUPFAM" id="SSF57667">
    <property type="entry name" value="beta-beta-alpha zinc fingers"/>
    <property type="match status" value="1"/>
</dbReference>
<dbReference type="Proteomes" id="UP000799766">
    <property type="component" value="Unassembled WGS sequence"/>
</dbReference>
<evidence type="ECO:0000256" key="1">
    <source>
        <dbReference type="PROSITE-ProRule" id="PRU00042"/>
    </source>
</evidence>
<organism evidence="3 4">
    <name type="scientific">Lineolata rhizophorae</name>
    <dbReference type="NCBI Taxonomy" id="578093"/>
    <lineage>
        <taxon>Eukaryota</taxon>
        <taxon>Fungi</taxon>
        <taxon>Dikarya</taxon>
        <taxon>Ascomycota</taxon>
        <taxon>Pezizomycotina</taxon>
        <taxon>Dothideomycetes</taxon>
        <taxon>Dothideomycetes incertae sedis</taxon>
        <taxon>Lineolatales</taxon>
        <taxon>Lineolataceae</taxon>
        <taxon>Lineolata</taxon>
    </lineage>
</organism>
<reference evidence="3" key="1">
    <citation type="journal article" date="2020" name="Stud. Mycol.">
        <title>101 Dothideomycetes genomes: a test case for predicting lifestyles and emergence of pathogens.</title>
        <authorList>
            <person name="Haridas S."/>
            <person name="Albert R."/>
            <person name="Binder M."/>
            <person name="Bloem J."/>
            <person name="Labutti K."/>
            <person name="Salamov A."/>
            <person name="Andreopoulos B."/>
            <person name="Baker S."/>
            <person name="Barry K."/>
            <person name="Bills G."/>
            <person name="Bluhm B."/>
            <person name="Cannon C."/>
            <person name="Castanera R."/>
            <person name="Culley D."/>
            <person name="Daum C."/>
            <person name="Ezra D."/>
            <person name="Gonzalez J."/>
            <person name="Henrissat B."/>
            <person name="Kuo A."/>
            <person name="Liang C."/>
            <person name="Lipzen A."/>
            <person name="Lutzoni F."/>
            <person name="Magnuson J."/>
            <person name="Mondo S."/>
            <person name="Nolan M."/>
            <person name="Ohm R."/>
            <person name="Pangilinan J."/>
            <person name="Park H.-J."/>
            <person name="Ramirez L."/>
            <person name="Alfaro M."/>
            <person name="Sun H."/>
            <person name="Tritt A."/>
            <person name="Yoshinaga Y."/>
            <person name="Zwiers L.-H."/>
            <person name="Turgeon B."/>
            <person name="Goodwin S."/>
            <person name="Spatafora J."/>
            <person name="Crous P."/>
            <person name="Grigoriev I."/>
        </authorList>
    </citation>
    <scope>NUCLEOTIDE SEQUENCE</scope>
    <source>
        <strain evidence="3">ATCC 16933</strain>
    </source>
</reference>
<feature type="non-terminal residue" evidence="3">
    <location>
        <position position="1"/>
    </location>
</feature>
<accession>A0A6A6NN50</accession>
<gene>
    <name evidence="3" type="ORF">BDY21DRAFT_356678</name>
</gene>
<name>A0A6A6NN50_9PEZI</name>
<keyword evidence="4" id="KW-1185">Reference proteome</keyword>
<sequence length="67" mass="7687">MLQPALSMEANIAFNKHVNRKHMRRYKCPNSGCSRAFALQADLVRHNRTVYRSRGNHGHARPKTTLA</sequence>
<evidence type="ECO:0000313" key="4">
    <source>
        <dbReference type="Proteomes" id="UP000799766"/>
    </source>
</evidence>
<dbReference type="AlphaFoldDB" id="A0A6A6NN50"/>
<dbReference type="InterPro" id="IPR013087">
    <property type="entry name" value="Znf_C2H2_type"/>
</dbReference>
<dbReference type="InterPro" id="IPR036236">
    <property type="entry name" value="Znf_C2H2_sf"/>
</dbReference>
<dbReference type="GO" id="GO:0008270">
    <property type="term" value="F:zinc ion binding"/>
    <property type="evidence" value="ECO:0007669"/>
    <property type="project" value="UniProtKB-KW"/>
</dbReference>
<dbReference type="Gene3D" id="3.30.160.60">
    <property type="entry name" value="Classic Zinc Finger"/>
    <property type="match status" value="1"/>
</dbReference>
<feature type="domain" description="C2H2-type" evidence="2">
    <location>
        <begin position="26"/>
        <end position="62"/>
    </location>
</feature>
<keyword evidence="1" id="KW-0479">Metal-binding</keyword>
<proteinExistence type="predicted"/>
<keyword evidence="1" id="KW-0863">Zinc-finger</keyword>
<dbReference type="OrthoDB" id="3798762at2759"/>